<dbReference type="Proteomes" id="UP001295444">
    <property type="component" value="Chromosome 04"/>
</dbReference>
<keyword evidence="2" id="KW-1185">Reference proteome</keyword>
<sequence>MDEQVEMLVEESEIGKLEEDLEGIDKRAARSGPFSPFSPFKGLHRAFEGAEGSRARSLFILYKSLQEVHALDIFDPDYPRICQVPAISITFNQQERNRRNSL</sequence>
<dbReference type="EMBL" id="OW240915">
    <property type="protein sequence ID" value="CAH2286174.1"/>
    <property type="molecule type" value="Genomic_DNA"/>
</dbReference>
<protein>
    <submittedName>
        <fullName evidence="1">Uncharacterized protein</fullName>
    </submittedName>
</protein>
<gene>
    <name evidence="1" type="ORF">PECUL_23A052340</name>
</gene>
<evidence type="ECO:0000313" key="1">
    <source>
        <dbReference type="EMBL" id="CAH2286174.1"/>
    </source>
</evidence>
<name>A0AAD1S296_PELCU</name>
<reference evidence="1" key="1">
    <citation type="submission" date="2022-03" db="EMBL/GenBank/DDBJ databases">
        <authorList>
            <person name="Alioto T."/>
            <person name="Alioto T."/>
            <person name="Gomez Garrido J."/>
        </authorList>
    </citation>
    <scope>NUCLEOTIDE SEQUENCE</scope>
</reference>
<organism evidence="1 2">
    <name type="scientific">Pelobates cultripes</name>
    <name type="common">Western spadefoot toad</name>
    <dbReference type="NCBI Taxonomy" id="61616"/>
    <lineage>
        <taxon>Eukaryota</taxon>
        <taxon>Metazoa</taxon>
        <taxon>Chordata</taxon>
        <taxon>Craniata</taxon>
        <taxon>Vertebrata</taxon>
        <taxon>Euteleostomi</taxon>
        <taxon>Amphibia</taxon>
        <taxon>Batrachia</taxon>
        <taxon>Anura</taxon>
        <taxon>Pelobatoidea</taxon>
        <taxon>Pelobatidae</taxon>
        <taxon>Pelobates</taxon>
    </lineage>
</organism>
<proteinExistence type="predicted"/>
<accession>A0AAD1S296</accession>
<dbReference type="AlphaFoldDB" id="A0AAD1S296"/>
<evidence type="ECO:0000313" key="2">
    <source>
        <dbReference type="Proteomes" id="UP001295444"/>
    </source>
</evidence>